<gene>
    <name evidence="1" type="ORF">E2553_44845</name>
</gene>
<accession>A0A4Y8MH55</accession>
<protein>
    <submittedName>
        <fullName evidence="1">DUF2384 domain-containing protein</fullName>
    </submittedName>
</protein>
<comment type="caution">
    <text evidence="1">The sequence shown here is derived from an EMBL/GenBank/DDBJ whole genome shotgun (WGS) entry which is preliminary data.</text>
</comment>
<organism evidence="1 2">
    <name type="scientific">Paraburkholderia dipogonis</name>
    <dbReference type="NCBI Taxonomy" id="1211383"/>
    <lineage>
        <taxon>Bacteria</taxon>
        <taxon>Pseudomonadati</taxon>
        <taxon>Pseudomonadota</taxon>
        <taxon>Betaproteobacteria</taxon>
        <taxon>Burkholderiales</taxon>
        <taxon>Burkholderiaceae</taxon>
        <taxon>Paraburkholderia</taxon>
    </lineage>
</organism>
<dbReference type="Proteomes" id="UP000297385">
    <property type="component" value="Unassembled WGS sequence"/>
</dbReference>
<evidence type="ECO:0000313" key="1">
    <source>
        <dbReference type="EMBL" id="TFE36779.1"/>
    </source>
</evidence>
<reference evidence="1 2" key="1">
    <citation type="submission" date="2019-03" db="EMBL/GenBank/DDBJ databases">
        <title>Complete Genome Sequence of Paraburkholderia dipogonis ICMP 19430T, a Nitrogen-fixing Symbiont of the South African Invasive Legume Dipogon lignosus in New Zealand.</title>
        <authorList>
            <person name="De Meyer S.E."/>
        </authorList>
    </citation>
    <scope>NUCLEOTIDE SEQUENCE [LARGE SCALE GENOMIC DNA]</scope>
    <source>
        <strain evidence="1 2">ICMP 19430</strain>
    </source>
</reference>
<evidence type="ECO:0000313" key="2">
    <source>
        <dbReference type="Proteomes" id="UP000297385"/>
    </source>
</evidence>
<sequence>MNPEFPVVSPKAGASFEQFMASLRDPDSPAPVVSARRFGEALHIDLQTLAQQAHVHRNTLSRQPASESVQRFLREALRVIRAATDICGDVTQALFWYRNEPLPVSDYRTAEQLVSDGRTDDLLRYVSSLEAGAAG</sequence>
<dbReference type="RefSeq" id="WP_116120219.1">
    <property type="nucleotide sequence ID" value="NZ_SNVI01000008.1"/>
</dbReference>
<proteinExistence type="predicted"/>
<dbReference type="EMBL" id="SNVI01000008">
    <property type="protein sequence ID" value="TFE36779.1"/>
    <property type="molecule type" value="Genomic_DNA"/>
</dbReference>
<dbReference type="AlphaFoldDB" id="A0A4Y8MH55"/>
<name>A0A4Y8MH55_9BURK</name>